<dbReference type="RefSeq" id="WP_085807120.1">
    <property type="nucleotide sequence ID" value="NZ_FWFX01000013.1"/>
</dbReference>
<dbReference type="GO" id="GO:0043565">
    <property type="term" value="F:sequence-specific DNA binding"/>
    <property type="evidence" value="ECO:0007669"/>
    <property type="project" value="InterPro"/>
</dbReference>
<dbReference type="PROSITE" id="PS00041">
    <property type="entry name" value="HTH_ARAC_FAMILY_1"/>
    <property type="match status" value="1"/>
</dbReference>
<sequence length="341" mass="37948">MRKKGPTEILALVTPHFNLAATMAFLDPFRAANYLAGRQLFCWALVSEQGGLCRASNGVEIGVEALRAHQEETPDIVLVSSSWTPDAFASDTLLSAIRRYFRTGSYVGGIDTGAFVLAAAGILDGRRATAHYEHIDGFGEKYPQIEVCEDLFVNDGTIGTCCGGIAASDYALTLLREIVGDALANDCAKYIFHSRVRGQGAHQTDARFEPLGNTAPSKVRRAIEMMEQNLETPLSIPELCNFIGVSQRHLDRLFKGYVKTSPRLYYRDIRLDRARGLVTQTELPISEVALACGFPNHVYFSRAYKRRFGVPPNQDRIDGRVPFEFRAWPMYRPMKSKQDGE</sequence>
<dbReference type="InterPro" id="IPR018062">
    <property type="entry name" value="HTH_AraC-typ_CS"/>
</dbReference>
<evidence type="ECO:0000313" key="5">
    <source>
        <dbReference type="EMBL" id="SLN65215.1"/>
    </source>
</evidence>
<evidence type="ECO:0000259" key="4">
    <source>
        <dbReference type="PROSITE" id="PS01124"/>
    </source>
</evidence>
<evidence type="ECO:0000313" key="6">
    <source>
        <dbReference type="Proteomes" id="UP000193061"/>
    </source>
</evidence>
<dbReference type="EMBL" id="FWFX01000013">
    <property type="protein sequence ID" value="SLN65215.1"/>
    <property type="molecule type" value="Genomic_DNA"/>
</dbReference>
<organism evidence="5 6">
    <name type="scientific">Roseovarius albus</name>
    <dbReference type="NCBI Taxonomy" id="1247867"/>
    <lineage>
        <taxon>Bacteria</taxon>
        <taxon>Pseudomonadati</taxon>
        <taxon>Pseudomonadota</taxon>
        <taxon>Alphaproteobacteria</taxon>
        <taxon>Rhodobacterales</taxon>
        <taxon>Roseobacteraceae</taxon>
        <taxon>Roseovarius</taxon>
    </lineage>
</organism>
<dbReference type="Proteomes" id="UP000193061">
    <property type="component" value="Unassembled WGS sequence"/>
</dbReference>
<name>A0A1X6ZYE1_9RHOB</name>
<dbReference type="SUPFAM" id="SSF46689">
    <property type="entry name" value="Homeodomain-like"/>
    <property type="match status" value="2"/>
</dbReference>
<proteinExistence type="predicted"/>
<keyword evidence="6" id="KW-1185">Reference proteome</keyword>
<dbReference type="InterPro" id="IPR009057">
    <property type="entry name" value="Homeodomain-like_sf"/>
</dbReference>
<keyword evidence="3" id="KW-0804">Transcription</keyword>
<dbReference type="GO" id="GO:0003700">
    <property type="term" value="F:DNA-binding transcription factor activity"/>
    <property type="evidence" value="ECO:0007669"/>
    <property type="project" value="InterPro"/>
</dbReference>
<keyword evidence="2" id="KW-0238">DNA-binding</keyword>
<dbReference type="Gene3D" id="1.10.10.60">
    <property type="entry name" value="Homeodomain-like"/>
    <property type="match status" value="1"/>
</dbReference>
<dbReference type="InterPro" id="IPR020449">
    <property type="entry name" value="Tscrpt_reg_AraC-type_HTH"/>
</dbReference>
<dbReference type="PRINTS" id="PR00032">
    <property type="entry name" value="HTHARAC"/>
</dbReference>
<dbReference type="InterPro" id="IPR052158">
    <property type="entry name" value="INH-QAR"/>
</dbReference>
<dbReference type="InterPro" id="IPR018060">
    <property type="entry name" value="HTH_AraC"/>
</dbReference>
<dbReference type="Pfam" id="PF12833">
    <property type="entry name" value="HTH_18"/>
    <property type="match status" value="1"/>
</dbReference>
<dbReference type="PANTHER" id="PTHR43130:SF3">
    <property type="entry name" value="HTH-TYPE TRANSCRIPTIONAL REGULATOR RV1931C"/>
    <property type="match status" value="1"/>
</dbReference>
<feature type="domain" description="HTH araC/xylS-type" evidence="4">
    <location>
        <begin position="220"/>
        <end position="318"/>
    </location>
</feature>
<gene>
    <name evidence="5" type="primary">cdhR_12</name>
    <name evidence="5" type="ORF">ROA7450_03446</name>
</gene>
<dbReference type="InterPro" id="IPR002818">
    <property type="entry name" value="DJ-1/PfpI"/>
</dbReference>
<dbReference type="PROSITE" id="PS01124">
    <property type="entry name" value="HTH_ARAC_FAMILY_2"/>
    <property type="match status" value="1"/>
</dbReference>
<keyword evidence="1" id="KW-0805">Transcription regulation</keyword>
<evidence type="ECO:0000256" key="3">
    <source>
        <dbReference type="ARBA" id="ARBA00023163"/>
    </source>
</evidence>
<dbReference type="SUPFAM" id="SSF52317">
    <property type="entry name" value="Class I glutamine amidotransferase-like"/>
    <property type="match status" value="1"/>
</dbReference>
<accession>A0A1X6ZYE1</accession>
<dbReference type="OrthoDB" id="9793400at2"/>
<protein>
    <submittedName>
        <fullName evidence="5">HTH-type transcriptional regulator CdhR</fullName>
    </submittedName>
</protein>
<dbReference type="Pfam" id="PF01965">
    <property type="entry name" value="DJ-1_PfpI"/>
    <property type="match status" value="1"/>
</dbReference>
<evidence type="ECO:0000256" key="1">
    <source>
        <dbReference type="ARBA" id="ARBA00023015"/>
    </source>
</evidence>
<dbReference type="AlphaFoldDB" id="A0A1X6ZYE1"/>
<evidence type="ECO:0000256" key="2">
    <source>
        <dbReference type="ARBA" id="ARBA00023125"/>
    </source>
</evidence>
<dbReference type="Gene3D" id="3.40.50.880">
    <property type="match status" value="1"/>
</dbReference>
<dbReference type="CDD" id="cd03136">
    <property type="entry name" value="GATase1_AraC_ArgR_like"/>
    <property type="match status" value="1"/>
</dbReference>
<dbReference type="PANTHER" id="PTHR43130">
    <property type="entry name" value="ARAC-FAMILY TRANSCRIPTIONAL REGULATOR"/>
    <property type="match status" value="1"/>
</dbReference>
<dbReference type="InterPro" id="IPR029062">
    <property type="entry name" value="Class_I_gatase-like"/>
</dbReference>
<dbReference type="SMART" id="SM00342">
    <property type="entry name" value="HTH_ARAC"/>
    <property type="match status" value="1"/>
</dbReference>
<reference evidence="5 6" key="1">
    <citation type="submission" date="2017-03" db="EMBL/GenBank/DDBJ databases">
        <authorList>
            <person name="Afonso C.L."/>
            <person name="Miller P.J."/>
            <person name="Scott M.A."/>
            <person name="Spackman E."/>
            <person name="Goraichik I."/>
            <person name="Dimitrov K.M."/>
            <person name="Suarez D.L."/>
            <person name="Swayne D.E."/>
        </authorList>
    </citation>
    <scope>NUCLEOTIDE SEQUENCE [LARGE SCALE GENOMIC DNA]</scope>
    <source>
        <strain evidence="5 6">CECT 7450</strain>
    </source>
</reference>